<dbReference type="PANTHER" id="PTHR34153">
    <property type="entry name" value="SI:CH211-262H13.3-RELATED-RELATED"/>
    <property type="match status" value="1"/>
</dbReference>
<dbReference type="EMBL" id="JARPUR010000001">
    <property type="protein sequence ID" value="KAK4886332.1"/>
    <property type="molecule type" value="Genomic_DNA"/>
</dbReference>
<dbReference type="PANTHER" id="PTHR34153:SF2">
    <property type="entry name" value="SI:CH211-262H13.3-RELATED"/>
    <property type="match status" value="1"/>
</dbReference>
<evidence type="ECO:0000313" key="2">
    <source>
        <dbReference type="EMBL" id="KAK4886332.1"/>
    </source>
</evidence>
<evidence type="ECO:0000313" key="3">
    <source>
        <dbReference type="Proteomes" id="UP001353858"/>
    </source>
</evidence>
<gene>
    <name evidence="2" type="ORF">RN001_002603</name>
</gene>
<accession>A0AAN7PH49</accession>
<sequence>MPSGWLCFERTFFGNCVYDFDKAHEKLKKAQFTSDLNSEPEASSLSKRSVKKPKKIVESISGSDDEKWTQLKLNSKFERPPKIERFVVSNKKQAIVKEGQFCLPSTPTSSSSQCRRSESSCLSLHKKTLENILYLREHKMNKFYCFYKTHKRRIEDLNQLEQYLTHDDNFASLTSYLASIDGKTLSTQTNRILKHILSDQLASSYNYFGLGNQKKAFSNLKLCQLVISSVKTISAHATEKDVEDAIKVWLKHASERFKKKGHA</sequence>
<name>A0AAN7PH49_9COLE</name>
<dbReference type="Proteomes" id="UP001353858">
    <property type="component" value="Unassembled WGS sequence"/>
</dbReference>
<dbReference type="AlphaFoldDB" id="A0AAN7PH49"/>
<feature type="domain" description="DUF4806" evidence="1">
    <location>
        <begin position="153"/>
        <end position="221"/>
    </location>
</feature>
<comment type="caution">
    <text evidence="2">The sequence shown here is derived from an EMBL/GenBank/DDBJ whole genome shotgun (WGS) entry which is preliminary data.</text>
</comment>
<proteinExistence type="predicted"/>
<dbReference type="Pfam" id="PF16064">
    <property type="entry name" value="DUF4806"/>
    <property type="match status" value="1"/>
</dbReference>
<organism evidence="2 3">
    <name type="scientific">Aquatica leii</name>
    <dbReference type="NCBI Taxonomy" id="1421715"/>
    <lineage>
        <taxon>Eukaryota</taxon>
        <taxon>Metazoa</taxon>
        <taxon>Ecdysozoa</taxon>
        <taxon>Arthropoda</taxon>
        <taxon>Hexapoda</taxon>
        <taxon>Insecta</taxon>
        <taxon>Pterygota</taxon>
        <taxon>Neoptera</taxon>
        <taxon>Endopterygota</taxon>
        <taxon>Coleoptera</taxon>
        <taxon>Polyphaga</taxon>
        <taxon>Elateriformia</taxon>
        <taxon>Elateroidea</taxon>
        <taxon>Lampyridae</taxon>
        <taxon>Luciolinae</taxon>
        <taxon>Aquatica</taxon>
    </lineage>
</organism>
<dbReference type="InterPro" id="IPR032071">
    <property type="entry name" value="DUF4806"/>
</dbReference>
<evidence type="ECO:0000259" key="1">
    <source>
        <dbReference type="Pfam" id="PF16064"/>
    </source>
</evidence>
<reference evidence="3" key="1">
    <citation type="submission" date="2023-01" db="EMBL/GenBank/DDBJ databases">
        <title>Key to firefly adult light organ development and bioluminescence: homeobox transcription factors regulate luciferase expression and transportation to peroxisome.</title>
        <authorList>
            <person name="Fu X."/>
        </authorList>
    </citation>
    <scope>NUCLEOTIDE SEQUENCE [LARGE SCALE GENOMIC DNA]</scope>
</reference>
<protein>
    <recommendedName>
        <fullName evidence="1">DUF4806 domain-containing protein</fullName>
    </recommendedName>
</protein>
<keyword evidence="3" id="KW-1185">Reference proteome</keyword>